<accession>A0A813N0Y1</accession>
<dbReference type="Proteomes" id="UP000663854">
    <property type="component" value="Unassembled WGS sequence"/>
</dbReference>
<evidence type="ECO:0000313" key="2">
    <source>
        <dbReference type="EMBL" id="CAF0728642.1"/>
    </source>
</evidence>
<comment type="caution">
    <text evidence="2">The sequence shown here is derived from an EMBL/GenBank/DDBJ whole genome shotgun (WGS) entry which is preliminary data.</text>
</comment>
<sequence length="197" mass="21175">MALRSGKCIRFPEAKARPMGRNASGVRGVSLASPTDEVVGMICISDHTRNVLVVSENGYGKRSELEDYRITNRGGKGVKTISVTDKTGALIALKEVTNEDDLMIITKNGIIIRLAVADMRVMGRATQGVRLIKLGGKDAIAAVTTVESDPEEEHVAIDGEVLEGPVVDDVEIDEPELEDDADVEGEEPEADEAETEE</sequence>
<dbReference type="PANTHER" id="PTHR43493">
    <property type="entry name" value="DNA GYRASE/TOPOISOMERASE SUBUNIT A"/>
    <property type="match status" value="1"/>
</dbReference>
<protein>
    <recommendedName>
        <fullName evidence="4">DNA gyrase subunit A</fullName>
    </recommendedName>
</protein>
<name>A0A813N0Y1_9BILA</name>
<organism evidence="2 3">
    <name type="scientific">Rotaria sordida</name>
    <dbReference type="NCBI Taxonomy" id="392033"/>
    <lineage>
        <taxon>Eukaryota</taxon>
        <taxon>Metazoa</taxon>
        <taxon>Spiralia</taxon>
        <taxon>Gnathifera</taxon>
        <taxon>Rotifera</taxon>
        <taxon>Eurotatoria</taxon>
        <taxon>Bdelloidea</taxon>
        <taxon>Philodinida</taxon>
        <taxon>Philodinidae</taxon>
        <taxon>Rotaria</taxon>
    </lineage>
</organism>
<dbReference type="GO" id="GO:0006265">
    <property type="term" value="P:DNA topological change"/>
    <property type="evidence" value="ECO:0007669"/>
    <property type="project" value="InterPro"/>
</dbReference>
<feature type="compositionally biased region" description="Acidic residues" evidence="1">
    <location>
        <begin position="166"/>
        <end position="197"/>
    </location>
</feature>
<dbReference type="GO" id="GO:0003677">
    <property type="term" value="F:DNA binding"/>
    <property type="evidence" value="ECO:0007669"/>
    <property type="project" value="InterPro"/>
</dbReference>
<reference evidence="2" key="1">
    <citation type="submission" date="2021-02" db="EMBL/GenBank/DDBJ databases">
        <authorList>
            <person name="Nowell W R."/>
        </authorList>
    </citation>
    <scope>NUCLEOTIDE SEQUENCE</scope>
</reference>
<evidence type="ECO:0000256" key="1">
    <source>
        <dbReference type="SAM" id="MobiDB-lite"/>
    </source>
</evidence>
<dbReference type="EMBL" id="CAJNOH010000003">
    <property type="protein sequence ID" value="CAF0728642.1"/>
    <property type="molecule type" value="Genomic_DNA"/>
</dbReference>
<dbReference type="GO" id="GO:0009330">
    <property type="term" value="C:DNA topoisomerase type II (double strand cut, ATP-hydrolyzing) complex"/>
    <property type="evidence" value="ECO:0007669"/>
    <property type="project" value="TreeGrafter"/>
</dbReference>
<dbReference type="Gene3D" id="2.120.10.90">
    <property type="entry name" value="DNA gyrase/topoisomerase IV, subunit A, C-terminal"/>
    <property type="match status" value="1"/>
</dbReference>
<evidence type="ECO:0000313" key="3">
    <source>
        <dbReference type="Proteomes" id="UP000663854"/>
    </source>
</evidence>
<dbReference type="SUPFAM" id="SSF101904">
    <property type="entry name" value="GyrA/ParC C-terminal domain-like"/>
    <property type="match status" value="1"/>
</dbReference>
<proteinExistence type="predicted"/>
<dbReference type="InterPro" id="IPR035516">
    <property type="entry name" value="Gyrase/topoIV_suA_C"/>
</dbReference>
<dbReference type="Pfam" id="PF03989">
    <property type="entry name" value="DNA_gyraseA_C"/>
    <property type="match status" value="3"/>
</dbReference>
<dbReference type="InterPro" id="IPR050220">
    <property type="entry name" value="Type_II_DNA_Topoisomerases"/>
</dbReference>
<dbReference type="GO" id="GO:0005524">
    <property type="term" value="F:ATP binding"/>
    <property type="evidence" value="ECO:0007669"/>
    <property type="project" value="InterPro"/>
</dbReference>
<feature type="region of interest" description="Disordered" evidence="1">
    <location>
        <begin position="163"/>
        <end position="197"/>
    </location>
</feature>
<dbReference type="AlphaFoldDB" id="A0A813N0Y1"/>
<dbReference type="PANTHER" id="PTHR43493:SF5">
    <property type="entry name" value="DNA GYRASE SUBUNIT A, CHLOROPLASTIC_MITOCHONDRIAL"/>
    <property type="match status" value="1"/>
</dbReference>
<gene>
    <name evidence="2" type="ORF">PYM288_LOCUS785</name>
</gene>
<dbReference type="GO" id="GO:0003918">
    <property type="term" value="F:DNA topoisomerase type II (double strand cut, ATP-hydrolyzing) activity"/>
    <property type="evidence" value="ECO:0007669"/>
    <property type="project" value="TreeGrafter"/>
</dbReference>
<dbReference type="GO" id="GO:0005737">
    <property type="term" value="C:cytoplasm"/>
    <property type="evidence" value="ECO:0007669"/>
    <property type="project" value="TreeGrafter"/>
</dbReference>
<dbReference type="InterPro" id="IPR006691">
    <property type="entry name" value="GyrA/parC_rep"/>
</dbReference>
<evidence type="ECO:0008006" key="4">
    <source>
        <dbReference type="Google" id="ProtNLM"/>
    </source>
</evidence>